<feature type="transmembrane region" description="Helical" evidence="2">
    <location>
        <begin position="68"/>
        <end position="86"/>
    </location>
</feature>
<dbReference type="EMBL" id="CP163439">
    <property type="protein sequence ID" value="XDQ38290.1"/>
    <property type="molecule type" value="Genomic_DNA"/>
</dbReference>
<feature type="transmembrane region" description="Helical" evidence="2">
    <location>
        <begin position="98"/>
        <end position="114"/>
    </location>
</feature>
<feature type="region of interest" description="Disordered" evidence="1">
    <location>
        <begin position="1"/>
        <end position="38"/>
    </location>
</feature>
<keyword evidence="2" id="KW-0812">Transmembrane</keyword>
<dbReference type="RefSeq" id="WP_369172988.1">
    <property type="nucleotide sequence ID" value="NZ_CP163439.1"/>
</dbReference>
<name>A0AB39Q5T7_9ACTN</name>
<accession>A0AB39Q5T7</accession>
<feature type="transmembrane region" description="Helical" evidence="2">
    <location>
        <begin position="182"/>
        <end position="203"/>
    </location>
</feature>
<protein>
    <submittedName>
        <fullName evidence="3">VC0807 family protein</fullName>
    </submittedName>
</protein>
<reference evidence="3" key="1">
    <citation type="submission" date="2024-07" db="EMBL/GenBank/DDBJ databases">
        <authorList>
            <person name="Yu S.T."/>
        </authorList>
    </citation>
    <scope>NUCLEOTIDE SEQUENCE</scope>
    <source>
        <strain evidence="3">R28</strain>
    </source>
</reference>
<feature type="transmembrane region" description="Helical" evidence="2">
    <location>
        <begin position="209"/>
        <end position="230"/>
    </location>
</feature>
<gene>
    <name evidence="3" type="ORF">AB5J49_35765</name>
</gene>
<keyword evidence="2" id="KW-0472">Membrane</keyword>
<organism evidence="3">
    <name type="scientific">Streptomyces sp. R28</name>
    <dbReference type="NCBI Taxonomy" id="3238628"/>
    <lineage>
        <taxon>Bacteria</taxon>
        <taxon>Bacillati</taxon>
        <taxon>Actinomycetota</taxon>
        <taxon>Actinomycetes</taxon>
        <taxon>Kitasatosporales</taxon>
        <taxon>Streptomycetaceae</taxon>
        <taxon>Streptomyces</taxon>
    </lineage>
</organism>
<evidence type="ECO:0000313" key="3">
    <source>
        <dbReference type="EMBL" id="XDQ38290.1"/>
    </source>
</evidence>
<proteinExistence type="predicted"/>
<keyword evidence="2" id="KW-1133">Transmembrane helix</keyword>
<feature type="transmembrane region" description="Helical" evidence="2">
    <location>
        <begin position="126"/>
        <end position="142"/>
    </location>
</feature>
<dbReference type="AlphaFoldDB" id="A0AB39Q5T7"/>
<sequence>MATELPQRPRRTDGATQAGTEPRAEKTAPPAAPQGKERSPRAMLIKVAALDITLPLLLYYGLRMLGMNQWLALVISGALPLARLVYQVVRERRVERPTLFSLSIIVTSTLVSLLTGDPRLVLARESYFTALVGLWMLSTLLAKRPFLYAATIQILPEATARSWREDWENSPEFRKAMRLMTAAWGAAFLIDAVARVVMAYTLPVDSVPLLGTGLLVGMLIAVVQFSKAYAKRLTARLGRPSSL</sequence>
<feature type="transmembrane region" description="Helical" evidence="2">
    <location>
        <begin position="43"/>
        <end position="62"/>
    </location>
</feature>
<evidence type="ECO:0000256" key="1">
    <source>
        <dbReference type="SAM" id="MobiDB-lite"/>
    </source>
</evidence>
<evidence type="ECO:0000256" key="2">
    <source>
        <dbReference type="SAM" id="Phobius"/>
    </source>
</evidence>
<dbReference type="NCBIfam" id="NF041646">
    <property type="entry name" value="VC0807_fam"/>
    <property type="match status" value="1"/>
</dbReference>